<dbReference type="SMART" id="SM00342">
    <property type="entry name" value="HTH_ARAC"/>
    <property type="match status" value="1"/>
</dbReference>
<dbReference type="Pfam" id="PF12833">
    <property type="entry name" value="HTH_18"/>
    <property type="match status" value="1"/>
</dbReference>
<evidence type="ECO:0000313" key="7">
    <source>
        <dbReference type="Proteomes" id="UP000199699"/>
    </source>
</evidence>
<dbReference type="SUPFAM" id="SSF46689">
    <property type="entry name" value="Homeodomain-like"/>
    <property type="match status" value="2"/>
</dbReference>
<dbReference type="PRINTS" id="PR00032">
    <property type="entry name" value="HTHARAC"/>
</dbReference>
<dbReference type="PANTHER" id="PTHR46796:SF2">
    <property type="entry name" value="TRANSCRIPTIONAL REGULATORY PROTEIN"/>
    <property type="match status" value="1"/>
</dbReference>
<dbReference type="PANTHER" id="PTHR46796">
    <property type="entry name" value="HTH-TYPE TRANSCRIPTIONAL ACTIVATOR RHAS-RELATED"/>
    <property type="match status" value="1"/>
</dbReference>
<dbReference type="PROSITE" id="PS01124">
    <property type="entry name" value="HTH_ARAC_FAMILY_2"/>
    <property type="match status" value="1"/>
</dbReference>
<dbReference type="InterPro" id="IPR009057">
    <property type="entry name" value="Homeodomain-like_sf"/>
</dbReference>
<keyword evidence="1" id="KW-0805">Transcription regulation</keyword>
<dbReference type="Proteomes" id="UP000199699">
    <property type="component" value="Unassembled WGS sequence"/>
</dbReference>
<dbReference type="GO" id="GO:0043565">
    <property type="term" value="F:sequence-specific DNA binding"/>
    <property type="evidence" value="ECO:0007669"/>
    <property type="project" value="InterPro"/>
</dbReference>
<dbReference type="OrthoDB" id="9816011at2"/>
<feature type="domain" description="HTH araC/xylS-type" evidence="5">
    <location>
        <begin position="10"/>
        <end position="108"/>
    </location>
</feature>
<keyword evidence="7" id="KW-1185">Reference proteome</keyword>
<reference evidence="6 7" key="1">
    <citation type="submission" date="2016-06" db="EMBL/GenBank/DDBJ databases">
        <authorList>
            <person name="Kjaerup R.B."/>
            <person name="Dalgaard T.S."/>
            <person name="Juul-Madsen H.R."/>
        </authorList>
    </citation>
    <scope>NUCLEOTIDE SEQUENCE [LARGE SCALE GENOMIC DNA]</scope>
    <source>
        <strain evidence="6 7">DSM 43818</strain>
    </source>
</reference>
<dbReference type="STRING" id="145857.GA0070616_4951"/>
<feature type="region of interest" description="Disordered" evidence="4">
    <location>
        <begin position="254"/>
        <end position="283"/>
    </location>
</feature>
<evidence type="ECO:0000256" key="1">
    <source>
        <dbReference type="ARBA" id="ARBA00023015"/>
    </source>
</evidence>
<dbReference type="RefSeq" id="WP_091087801.1">
    <property type="nucleotide sequence ID" value="NZ_FMHT01000003.1"/>
</dbReference>
<dbReference type="PROSITE" id="PS00041">
    <property type="entry name" value="HTH_ARAC_FAMILY_1"/>
    <property type="match status" value="1"/>
</dbReference>
<name>A0A1C6SXU7_9ACTN</name>
<dbReference type="GO" id="GO:0003700">
    <property type="term" value="F:DNA-binding transcription factor activity"/>
    <property type="evidence" value="ECO:0007669"/>
    <property type="project" value="InterPro"/>
</dbReference>
<proteinExistence type="predicted"/>
<dbReference type="InterPro" id="IPR050204">
    <property type="entry name" value="AraC_XylS_family_regulators"/>
</dbReference>
<keyword evidence="3" id="KW-0804">Transcription</keyword>
<evidence type="ECO:0000256" key="2">
    <source>
        <dbReference type="ARBA" id="ARBA00023125"/>
    </source>
</evidence>
<organism evidence="6 7">
    <name type="scientific">Micromonospora nigra</name>
    <dbReference type="NCBI Taxonomy" id="145857"/>
    <lineage>
        <taxon>Bacteria</taxon>
        <taxon>Bacillati</taxon>
        <taxon>Actinomycetota</taxon>
        <taxon>Actinomycetes</taxon>
        <taxon>Micromonosporales</taxon>
        <taxon>Micromonosporaceae</taxon>
        <taxon>Micromonospora</taxon>
    </lineage>
</organism>
<dbReference type="InterPro" id="IPR018062">
    <property type="entry name" value="HTH_AraC-typ_CS"/>
</dbReference>
<gene>
    <name evidence="6" type="ORF">GA0070616_4951</name>
</gene>
<evidence type="ECO:0000256" key="3">
    <source>
        <dbReference type="ARBA" id="ARBA00023163"/>
    </source>
</evidence>
<dbReference type="EMBL" id="FMHT01000003">
    <property type="protein sequence ID" value="SCL34366.1"/>
    <property type="molecule type" value="Genomic_DNA"/>
</dbReference>
<evidence type="ECO:0000256" key="4">
    <source>
        <dbReference type="SAM" id="MobiDB-lite"/>
    </source>
</evidence>
<accession>A0A1C6SXU7</accession>
<protein>
    <submittedName>
        <fullName evidence="6">Helix-turn-helix domain-containing protein</fullName>
    </submittedName>
</protein>
<dbReference type="InterPro" id="IPR018060">
    <property type="entry name" value="HTH_AraC"/>
</dbReference>
<sequence>MEQSIEHAVNRAIATMREKLDEQLTVDDMARAAMFSKFHFTRIFQRATGVSPGRFLSALRLQRAKHLLVSTSLNVADISLQVGYNSVGTFSTRFTRSIGMSPTTYRRRAGFAAQIPIDSGLQQGQPSTSRVHGEMRMPVGPTPGAVFLGLFANRIPEGRPVRCTVLTGPGPYSFEAVPPGTWHLLSQSAAEPDGPATELGETDRQILVASEGPLEFGYDTDLRVDLTFQPTRQIDPPVLLALLDSRQQALARVAADSSHPVPTNSLATPGPIVNRMPRPAKAA</sequence>
<dbReference type="Gene3D" id="1.10.10.60">
    <property type="entry name" value="Homeodomain-like"/>
    <property type="match status" value="2"/>
</dbReference>
<evidence type="ECO:0000313" key="6">
    <source>
        <dbReference type="EMBL" id="SCL34366.1"/>
    </source>
</evidence>
<keyword evidence="2" id="KW-0238">DNA-binding</keyword>
<dbReference type="InterPro" id="IPR020449">
    <property type="entry name" value="Tscrpt_reg_AraC-type_HTH"/>
</dbReference>
<dbReference type="AlphaFoldDB" id="A0A1C6SXU7"/>
<evidence type="ECO:0000259" key="5">
    <source>
        <dbReference type="PROSITE" id="PS01124"/>
    </source>
</evidence>